<dbReference type="InterPro" id="IPR000873">
    <property type="entry name" value="AMP-dep_synth/lig_dom"/>
</dbReference>
<dbReference type="GO" id="GO:0005524">
    <property type="term" value="F:ATP binding"/>
    <property type="evidence" value="ECO:0007669"/>
    <property type="project" value="UniProtKB-KW"/>
</dbReference>
<dbReference type="SUPFAM" id="SSF56801">
    <property type="entry name" value="Acetyl-CoA synthetase-like"/>
    <property type="match status" value="1"/>
</dbReference>
<dbReference type="InterPro" id="IPR042099">
    <property type="entry name" value="ANL_N_sf"/>
</dbReference>
<dbReference type="OrthoDB" id="1700726at2759"/>
<evidence type="ECO:0000313" key="4">
    <source>
        <dbReference type="EMBL" id="ETO20395.1"/>
    </source>
</evidence>
<dbReference type="EMBL" id="ASPP01012644">
    <property type="protein sequence ID" value="ETO20395.1"/>
    <property type="molecule type" value="Genomic_DNA"/>
</dbReference>
<dbReference type="PANTHER" id="PTHR43272:SF33">
    <property type="entry name" value="AMP-BINDING DOMAIN-CONTAINING PROTEIN-RELATED"/>
    <property type="match status" value="1"/>
</dbReference>
<dbReference type="GO" id="GO:0016020">
    <property type="term" value="C:membrane"/>
    <property type="evidence" value="ECO:0007669"/>
    <property type="project" value="TreeGrafter"/>
</dbReference>
<accession>X6N2C4</accession>
<evidence type="ECO:0000256" key="1">
    <source>
        <dbReference type="ARBA" id="ARBA00022741"/>
    </source>
</evidence>
<organism evidence="4 5">
    <name type="scientific">Reticulomyxa filosa</name>
    <dbReference type="NCBI Taxonomy" id="46433"/>
    <lineage>
        <taxon>Eukaryota</taxon>
        <taxon>Sar</taxon>
        <taxon>Rhizaria</taxon>
        <taxon>Retaria</taxon>
        <taxon>Foraminifera</taxon>
        <taxon>Monothalamids</taxon>
        <taxon>Reticulomyxidae</taxon>
        <taxon>Reticulomyxa</taxon>
    </lineage>
</organism>
<dbReference type="Gene3D" id="3.40.50.12780">
    <property type="entry name" value="N-terminal domain of ligase-like"/>
    <property type="match status" value="1"/>
</dbReference>
<keyword evidence="1" id="KW-0547">Nucleotide-binding</keyword>
<dbReference type="PANTHER" id="PTHR43272">
    <property type="entry name" value="LONG-CHAIN-FATTY-ACID--COA LIGASE"/>
    <property type="match status" value="1"/>
</dbReference>
<dbReference type="Pfam" id="PF00501">
    <property type="entry name" value="AMP-binding"/>
    <property type="match status" value="1"/>
</dbReference>
<keyword evidence="5" id="KW-1185">Reference proteome</keyword>
<name>X6N2C4_RETFI</name>
<evidence type="ECO:0000259" key="3">
    <source>
        <dbReference type="Pfam" id="PF00501"/>
    </source>
</evidence>
<protein>
    <recommendedName>
        <fullName evidence="3">AMP-dependent synthetase/ligase domain-containing protein</fullName>
    </recommendedName>
</protein>
<sequence>MITHQAFASVVASVFRRSQQMKQPFGPHDVHVSYLPLAHSLESGVITVLMSVGAQVAFFQGDIRKIGEDWKALRPTVMAGVPRIFNKTYERIKSKVNAAGGIKKWAFDKAETTGKEKVRDGEYSKWYDDRVWKSVRAELGFDRVRFLASGGAPIPPNILEFVRVLCGPQCVVTQGYGLTESIAVSFLTNFTDFTVGHVGVPIDNLEFRLVSAPECDYYVTDKVGSCVCLEGGEKKILCHELIFKKKKTRYFKSEDATSKAVTSDGWLCTGDIGRINPNGTLSIIDRRKNLFKTCQGGMFHCLYVFRNEKRKYRYYGNGIEYIAAEKVEGAYSVCEAISQIWVYGNSYKSFIVAVVVPNPIWIWRIWQENKEWASETKPGTVEFINAWNEIAETKKDAIKNLVFKEMSTLKLDLEKFEIVKDIMLECHVDEFLQGFSIQNDTLTPSFKLKRPQLFKKFSAFMFLSDLLNNFFRLFVKFERCFGLVDDLRFLVEKKKNLYKCLADPPWDFSHSQYNLIFYHSFQFEIAHKKYIHKFSKKHKKFRLYLKKSIRFLNISKQKILITK</sequence>
<dbReference type="GO" id="GO:0005783">
    <property type="term" value="C:endoplasmic reticulum"/>
    <property type="evidence" value="ECO:0007669"/>
    <property type="project" value="TreeGrafter"/>
</dbReference>
<proteinExistence type="predicted"/>
<feature type="domain" description="AMP-dependent synthetase/ligase" evidence="3">
    <location>
        <begin position="1"/>
        <end position="225"/>
    </location>
</feature>
<gene>
    <name evidence="4" type="ORF">RFI_16820</name>
</gene>
<keyword evidence="2" id="KW-0067">ATP-binding</keyword>
<evidence type="ECO:0000256" key="2">
    <source>
        <dbReference type="ARBA" id="ARBA00022840"/>
    </source>
</evidence>
<comment type="caution">
    <text evidence="4">The sequence shown here is derived from an EMBL/GenBank/DDBJ whole genome shotgun (WGS) entry which is preliminary data.</text>
</comment>
<dbReference type="Proteomes" id="UP000023152">
    <property type="component" value="Unassembled WGS sequence"/>
</dbReference>
<dbReference type="AlphaFoldDB" id="X6N2C4"/>
<dbReference type="OMA" id="VENAFVY"/>
<dbReference type="GO" id="GO:0004467">
    <property type="term" value="F:long-chain fatty acid-CoA ligase activity"/>
    <property type="evidence" value="ECO:0007669"/>
    <property type="project" value="TreeGrafter"/>
</dbReference>
<evidence type="ECO:0000313" key="5">
    <source>
        <dbReference type="Proteomes" id="UP000023152"/>
    </source>
</evidence>
<reference evidence="4 5" key="1">
    <citation type="journal article" date="2013" name="Curr. Biol.">
        <title>The Genome of the Foraminiferan Reticulomyxa filosa.</title>
        <authorList>
            <person name="Glockner G."/>
            <person name="Hulsmann N."/>
            <person name="Schleicher M."/>
            <person name="Noegel A.A."/>
            <person name="Eichinger L."/>
            <person name="Gallinger C."/>
            <person name="Pawlowski J."/>
            <person name="Sierra R."/>
            <person name="Euteneuer U."/>
            <person name="Pillet L."/>
            <person name="Moustafa A."/>
            <person name="Platzer M."/>
            <person name="Groth M."/>
            <person name="Szafranski K."/>
            <person name="Schliwa M."/>
        </authorList>
    </citation>
    <scope>NUCLEOTIDE SEQUENCE [LARGE SCALE GENOMIC DNA]</scope>
</reference>